<sequence>MVTRPILFHHCTPNTESHNTIVALNVSCTYPQIPGSNKVITFTLKNICTRLSSIVTSPFPLRHSNIEQTPPNNFFPLSTTFPHNLEAMNK</sequence>
<accession>A0A2G5D9Z7</accession>
<proteinExistence type="predicted"/>
<evidence type="ECO:0000313" key="1">
    <source>
        <dbReference type="EMBL" id="PIA40341.1"/>
    </source>
</evidence>
<dbReference type="Proteomes" id="UP000230069">
    <property type="component" value="Unassembled WGS sequence"/>
</dbReference>
<dbReference type="InParanoid" id="A0A2G5D9Z7"/>
<reference evidence="1 2" key="1">
    <citation type="submission" date="2017-09" db="EMBL/GenBank/DDBJ databases">
        <title>WGS assembly of Aquilegia coerulea Goldsmith.</title>
        <authorList>
            <person name="Hodges S."/>
            <person name="Kramer E."/>
            <person name="Nordborg M."/>
            <person name="Tomkins J."/>
            <person name="Borevitz J."/>
            <person name="Derieg N."/>
            <person name="Yan J."/>
            <person name="Mihaltcheva S."/>
            <person name="Hayes R.D."/>
            <person name="Rokhsar D."/>
        </authorList>
    </citation>
    <scope>NUCLEOTIDE SEQUENCE [LARGE SCALE GENOMIC DNA]</scope>
    <source>
        <strain evidence="2">cv. Goldsmith</strain>
    </source>
</reference>
<dbReference type="EMBL" id="KZ305042">
    <property type="protein sequence ID" value="PIA40341.1"/>
    <property type="molecule type" value="Genomic_DNA"/>
</dbReference>
<dbReference type="AlphaFoldDB" id="A0A2G5D9Z7"/>
<gene>
    <name evidence="1" type="ORF">AQUCO_02500200v1</name>
</gene>
<organism evidence="1 2">
    <name type="scientific">Aquilegia coerulea</name>
    <name type="common">Rocky mountain columbine</name>
    <dbReference type="NCBI Taxonomy" id="218851"/>
    <lineage>
        <taxon>Eukaryota</taxon>
        <taxon>Viridiplantae</taxon>
        <taxon>Streptophyta</taxon>
        <taxon>Embryophyta</taxon>
        <taxon>Tracheophyta</taxon>
        <taxon>Spermatophyta</taxon>
        <taxon>Magnoliopsida</taxon>
        <taxon>Ranunculales</taxon>
        <taxon>Ranunculaceae</taxon>
        <taxon>Thalictroideae</taxon>
        <taxon>Aquilegia</taxon>
    </lineage>
</organism>
<protein>
    <submittedName>
        <fullName evidence="1">Uncharacterized protein</fullName>
    </submittedName>
</protein>
<evidence type="ECO:0000313" key="2">
    <source>
        <dbReference type="Proteomes" id="UP000230069"/>
    </source>
</evidence>
<name>A0A2G5D9Z7_AQUCA</name>
<keyword evidence="2" id="KW-1185">Reference proteome</keyword>